<dbReference type="InterPro" id="IPR036890">
    <property type="entry name" value="HATPase_C_sf"/>
</dbReference>
<comment type="catalytic activity">
    <reaction evidence="1">
        <text>ATP + protein L-histidine = ADP + protein N-phospho-L-histidine.</text>
        <dbReference type="EC" id="2.7.13.3"/>
    </reaction>
</comment>
<dbReference type="SUPFAM" id="SSF47384">
    <property type="entry name" value="Homodimeric domain of signal transducing histidine kinase"/>
    <property type="match status" value="1"/>
</dbReference>
<keyword evidence="8 11" id="KW-1133">Transmembrane helix</keyword>
<dbReference type="InterPro" id="IPR005467">
    <property type="entry name" value="His_kinase_dom"/>
</dbReference>
<evidence type="ECO:0000256" key="4">
    <source>
        <dbReference type="ARBA" id="ARBA00022553"/>
    </source>
</evidence>
<dbReference type="SMART" id="SM00387">
    <property type="entry name" value="HATPase_c"/>
    <property type="match status" value="1"/>
</dbReference>
<evidence type="ECO:0000256" key="11">
    <source>
        <dbReference type="SAM" id="Phobius"/>
    </source>
</evidence>
<evidence type="ECO:0000256" key="7">
    <source>
        <dbReference type="ARBA" id="ARBA00022777"/>
    </source>
</evidence>
<dbReference type="PANTHER" id="PTHR45436:SF5">
    <property type="entry name" value="SENSOR HISTIDINE KINASE TRCS"/>
    <property type="match status" value="1"/>
</dbReference>
<dbReference type="PANTHER" id="PTHR45436">
    <property type="entry name" value="SENSOR HISTIDINE KINASE YKOH"/>
    <property type="match status" value="1"/>
</dbReference>
<dbReference type="EMBL" id="DXCP01000044">
    <property type="protein sequence ID" value="HIY79996.1"/>
    <property type="molecule type" value="Genomic_DNA"/>
</dbReference>
<dbReference type="EC" id="2.7.13.3" evidence="3"/>
<dbReference type="Gene3D" id="1.10.287.130">
    <property type="match status" value="1"/>
</dbReference>
<comment type="subcellular location">
    <subcellularLocation>
        <location evidence="2">Cell membrane</location>
    </subcellularLocation>
</comment>
<proteinExistence type="predicted"/>
<evidence type="ECO:0000256" key="5">
    <source>
        <dbReference type="ARBA" id="ARBA00022679"/>
    </source>
</evidence>
<dbReference type="Pfam" id="PF00512">
    <property type="entry name" value="HisKA"/>
    <property type="match status" value="1"/>
</dbReference>
<organism evidence="13 14">
    <name type="scientific">Candidatus Olsenella excrementavium</name>
    <dbReference type="NCBI Taxonomy" id="2838709"/>
    <lineage>
        <taxon>Bacteria</taxon>
        <taxon>Bacillati</taxon>
        <taxon>Actinomycetota</taxon>
        <taxon>Coriobacteriia</taxon>
        <taxon>Coriobacteriales</taxon>
        <taxon>Atopobiaceae</taxon>
        <taxon>Olsenella</taxon>
    </lineage>
</organism>
<sequence>MLARLRREFIAITMLLVGLVLMGVLGMIFVSNAATLRSVTSRILDRALEGSVTSAQIGDTTGEQSAEIMLAVVVELAPDGTPIDLGDSVLAIPQDTLDDVVTEIMGSSTGEGECAAYPISWKRARMPWGWRVALVDTYSRDAALRTQALNQIVIFVVSMAALFIVSYLLSGWALRPVVRAWEQQRRFISDASHELKTPLAVILANAQILERDSGVDESARRWVVSTREEATHMKELVDDLLTLARADEADDSSTTPDAQAVEEIDLTDIVSGCCLEFDAVAFERECTIESSLAPQVRARVRTDDYRRMVRTLLDNATKYARTGTTVRVTLDREGKRSRLAVSNFGETISPDELEHLFDRFYRTDRARSRQGVGGFGLGLSIAKTLVESAGGTIKATSTEKDGTTFVVLI</sequence>
<dbReference type="FunFam" id="1.10.287.130:FF:000001">
    <property type="entry name" value="Two-component sensor histidine kinase"/>
    <property type="match status" value="1"/>
</dbReference>
<keyword evidence="7 13" id="KW-0418">Kinase</keyword>
<dbReference type="PROSITE" id="PS50109">
    <property type="entry name" value="HIS_KIN"/>
    <property type="match status" value="1"/>
</dbReference>
<feature type="transmembrane region" description="Helical" evidence="11">
    <location>
        <begin position="152"/>
        <end position="174"/>
    </location>
</feature>
<dbReference type="Gene3D" id="3.30.565.10">
    <property type="entry name" value="Histidine kinase-like ATPase, C-terminal domain"/>
    <property type="match status" value="1"/>
</dbReference>
<evidence type="ECO:0000256" key="1">
    <source>
        <dbReference type="ARBA" id="ARBA00000085"/>
    </source>
</evidence>
<feature type="domain" description="Histidine kinase" evidence="12">
    <location>
        <begin position="190"/>
        <end position="409"/>
    </location>
</feature>
<reference evidence="13" key="2">
    <citation type="submission" date="2021-04" db="EMBL/GenBank/DDBJ databases">
        <authorList>
            <person name="Gilroy R."/>
        </authorList>
    </citation>
    <scope>NUCLEOTIDE SEQUENCE</scope>
    <source>
        <strain evidence="13">ChiHjej10B9-743</strain>
    </source>
</reference>
<dbReference type="GO" id="GO:0005886">
    <property type="term" value="C:plasma membrane"/>
    <property type="evidence" value="ECO:0007669"/>
    <property type="project" value="UniProtKB-SubCell"/>
</dbReference>
<dbReference type="SMART" id="SM00388">
    <property type="entry name" value="HisKA"/>
    <property type="match status" value="1"/>
</dbReference>
<dbReference type="Proteomes" id="UP000824133">
    <property type="component" value="Unassembled WGS sequence"/>
</dbReference>
<name>A0A9D2CI11_9ACTN</name>
<dbReference type="CDD" id="cd00082">
    <property type="entry name" value="HisKA"/>
    <property type="match status" value="1"/>
</dbReference>
<accession>A0A9D2CI11</accession>
<keyword evidence="10 11" id="KW-0472">Membrane</keyword>
<dbReference type="InterPro" id="IPR036097">
    <property type="entry name" value="HisK_dim/P_sf"/>
</dbReference>
<evidence type="ECO:0000256" key="10">
    <source>
        <dbReference type="ARBA" id="ARBA00023136"/>
    </source>
</evidence>
<evidence type="ECO:0000256" key="9">
    <source>
        <dbReference type="ARBA" id="ARBA00023012"/>
    </source>
</evidence>
<dbReference type="InterPro" id="IPR004358">
    <property type="entry name" value="Sig_transdc_His_kin-like_C"/>
</dbReference>
<evidence type="ECO:0000256" key="3">
    <source>
        <dbReference type="ARBA" id="ARBA00012438"/>
    </source>
</evidence>
<keyword evidence="6 11" id="KW-0812">Transmembrane</keyword>
<evidence type="ECO:0000313" key="13">
    <source>
        <dbReference type="EMBL" id="HIY79996.1"/>
    </source>
</evidence>
<reference evidence="13" key="1">
    <citation type="journal article" date="2021" name="PeerJ">
        <title>Extensive microbial diversity within the chicken gut microbiome revealed by metagenomics and culture.</title>
        <authorList>
            <person name="Gilroy R."/>
            <person name="Ravi A."/>
            <person name="Getino M."/>
            <person name="Pursley I."/>
            <person name="Horton D.L."/>
            <person name="Alikhan N.F."/>
            <person name="Baker D."/>
            <person name="Gharbi K."/>
            <person name="Hall N."/>
            <person name="Watson M."/>
            <person name="Adriaenssens E.M."/>
            <person name="Foster-Nyarko E."/>
            <person name="Jarju S."/>
            <person name="Secka A."/>
            <person name="Antonio M."/>
            <person name="Oren A."/>
            <person name="Chaudhuri R.R."/>
            <person name="La Ragione R."/>
            <person name="Hildebrand F."/>
            <person name="Pallen M.J."/>
        </authorList>
    </citation>
    <scope>NUCLEOTIDE SEQUENCE</scope>
    <source>
        <strain evidence="13">ChiHjej10B9-743</strain>
    </source>
</reference>
<evidence type="ECO:0000256" key="6">
    <source>
        <dbReference type="ARBA" id="ARBA00022692"/>
    </source>
</evidence>
<comment type="caution">
    <text evidence="13">The sequence shown here is derived from an EMBL/GenBank/DDBJ whole genome shotgun (WGS) entry which is preliminary data.</text>
</comment>
<evidence type="ECO:0000256" key="8">
    <source>
        <dbReference type="ARBA" id="ARBA00022989"/>
    </source>
</evidence>
<dbReference type="PRINTS" id="PR00344">
    <property type="entry name" value="BCTRLSENSOR"/>
</dbReference>
<gene>
    <name evidence="13" type="ORF">IAA42_06130</name>
</gene>
<dbReference type="InterPro" id="IPR003661">
    <property type="entry name" value="HisK_dim/P_dom"/>
</dbReference>
<keyword evidence="9" id="KW-0902">Two-component regulatory system</keyword>
<protein>
    <recommendedName>
        <fullName evidence="3">histidine kinase</fullName>
        <ecNumber evidence="3">2.7.13.3</ecNumber>
    </recommendedName>
</protein>
<evidence type="ECO:0000313" key="14">
    <source>
        <dbReference type="Proteomes" id="UP000824133"/>
    </source>
</evidence>
<evidence type="ECO:0000256" key="2">
    <source>
        <dbReference type="ARBA" id="ARBA00004236"/>
    </source>
</evidence>
<dbReference type="SUPFAM" id="SSF55874">
    <property type="entry name" value="ATPase domain of HSP90 chaperone/DNA topoisomerase II/histidine kinase"/>
    <property type="match status" value="1"/>
</dbReference>
<dbReference type="InterPro" id="IPR050428">
    <property type="entry name" value="TCS_sensor_his_kinase"/>
</dbReference>
<keyword evidence="4" id="KW-0597">Phosphoprotein</keyword>
<dbReference type="InterPro" id="IPR003594">
    <property type="entry name" value="HATPase_dom"/>
</dbReference>
<evidence type="ECO:0000259" key="12">
    <source>
        <dbReference type="PROSITE" id="PS50109"/>
    </source>
</evidence>
<dbReference type="Pfam" id="PF02518">
    <property type="entry name" value="HATPase_c"/>
    <property type="match status" value="1"/>
</dbReference>
<dbReference type="GO" id="GO:0000155">
    <property type="term" value="F:phosphorelay sensor kinase activity"/>
    <property type="evidence" value="ECO:0007669"/>
    <property type="project" value="InterPro"/>
</dbReference>
<keyword evidence="5" id="KW-0808">Transferase</keyword>
<dbReference type="AlphaFoldDB" id="A0A9D2CI11"/>